<dbReference type="EMBL" id="JH687941">
    <property type="protein sequence ID" value="EJD34512.1"/>
    <property type="molecule type" value="Genomic_DNA"/>
</dbReference>
<keyword evidence="3" id="KW-1185">Reference proteome</keyword>
<reference evidence="3" key="1">
    <citation type="journal article" date="2012" name="Science">
        <title>The Paleozoic origin of enzymatic lignin decomposition reconstructed from 31 fungal genomes.</title>
        <authorList>
            <person name="Floudas D."/>
            <person name="Binder M."/>
            <person name="Riley R."/>
            <person name="Barry K."/>
            <person name="Blanchette R.A."/>
            <person name="Henrissat B."/>
            <person name="Martinez A.T."/>
            <person name="Otillar R."/>
            <person name="Spatafora J.W."/>
            <person name="Yadav J.S."/>
            <person name="Aerts A."/>
            <person name="Benoit I."/>
            <person name="Boyd A."/>
            <person name="Carlson A."/>
            <person name="Copeland A."/>
            <person name="Coutinho P.M."/>
            <person name="de Vries R.P."/>
            <person name="Ferreira P."/>
            <person name="Findley K."/>
            <person name="Foster B."/>
            <person name="Gaskell J."/>
            <person name="Glotzer D."/>
            <person name="Gorecki P."/>
            <person name="Heitman J."/>
            <person name="Hesse C."/>
            <person name="Hori C."/>
            <person name="Igarashi K."/>
            <person name="Jurgens J.A."/>
            <person name="Kallen N."/>
            <person name="Kersten P."/>
            <person name="Kohler A."/>
            <person name="Kuees U."/>
            <person name="Kumar T.K.A."/>
            <person name="Kuo A."/>
            <person name="LaButti K."/>
            <person name="Larrondo L.F."/>
            <person name="Lindquist E."/>
            <person name="Ling A."/>
            <person name="Lombard V."/>
            <person name="Lucas S."/>
            <person name="Lundell T."/>
            <person name="Martin R."/>
            <person name="McLaughlin D.J."/>
            <person name="Morgenstern I."/>
            <person name="Morin E."/>
            <person name="Murat C."/>
            <person name="Nagy L.G."/>
            <person name="Nolan M."/>
            <person name="Ohm R.A."/>
            <person name="Patyshakuliyeva A."/>
            <person name="Rokas A."/>
            <person name="Ruiz-Duenas F.J."/>
            <person name="Sabat G."/>
            <person name="Salamov A."/>
            <person name="Samejima M."/>
            <person name="Schmutz J."/>
            <person name="Slot J.C."/>
            <person name="St John F."/>
            <person name="Stenlid J."/>
            <person name="Sun H."/>
            <person name="Sun S."/>
            <person name="Syed K."/>
            <person name="Tsang A."/>
            <person name="Wiebenga A."/>
            <person name="Young D."/>
            <person name="Pisabarro A."/>
            <person name="Eastwood D.C."/>
            <person name="Martin F."/>
            <person name="Cullen D."/>
            <person name="Grigoriev I.V."/>
            <person name="Hibbett D.S."/>
        </authorList>
    </citation>
    <scope>NUCLEOTIDE SEQUENCE [LARGE SCALE GENOMIC DNA]</scope>
    <source>
        <strain evidence="3">TFB10046</strain>
    </source>
</reference>
<dbReference type="AlphaFoldDB" id="J0WRE4"/>
<dbReference type="KEGG" id="adl:AURDEDRAFT_176457"/>
<proteinExistence type="predicted"/>
<feature type="signal peptide" evidence="1">
    <location>
        <begin position="1"/>
        <end position="20"/>
    </location>
</feature>
<sequence>MFHHGLRRLACAALVGGISAELGDVAKDPGDARRSNKFALYLLALLHPAPCSKAASAAAWAHNFEAALAVAMAILLAPHAVCIHVAEEATRVFVRVEEECGHAVNDERAAHFCEAAAGMGYRLLGLSRSRLCVR</sequence>
<evidence type="ECO:0000313" key="2">
    <source>
        <dbReference type="EMBL" id="EJD34512.1"/>
    </source>
</evidence>
<evidence type="ECO:0000313" key="3">
    <source>
        <dbReference type="Proteomes" id="UP000006514"/>
    </source>
</evidence>
<feature type="chain" id="PRO_5003741299" evidence="1">
    <location>
        <begin position="21"/>
        <end position="134"/>
    </location>
</feature>
<name>J0WRE4_AURST</name>
<evidence type="ECO:0000256" key="1">
    <source>
        <dbReference type="SAM" id="SignalP"/>
    </source>
</evidence>
<dbReference type="Proteomes" id="UP000006514">
    <property type="component" value="Unassembled WGS sequence"/>
</dbReference>
<dbReference type="InParanoid" id="J0WRE4"/>
<protein>
    <submittedName>
        <fullName evidence="2">Uncharacterized protein</fullName>
    </submittedName>
</protein>
<keyword evidence="1" id="KW-0732">Signal</keyword>
<accession>J0WRE4</accession>
<organism evidence="2 3">
    <name type="scientific">Auricularia subglabra (strain TFB-10046 / SS5)</name>
    <name type="common">White-rot fungus</name>
    <name type="synonym">Auricularia delicata (strain TFB10046)</name>
    <dbReference type="NCBI Taxonomy" id="717982"/>
    <lineage>
        <taxon>Eukaryota</taxon>
        <taxon>Fungi</taxon>
        <taxon>Dikarya</taxon>
        <taxon>Basidiomycota</taxon>
        <taxon>Agaricomycotina</taxon>
        <taxon>Agaricomycetes</taxon>
        <taxon>Auriculariales</taxon>
        <taxon>Auriculariaceae</taxon>
        <taxon>Auricularia</taxon>
    </lineage>
</organism>
<gene>
    <name evidence="2" type="ORF">AURDEDRAFT_176457</name>
</gene>